<name>A0A022W9U4_TRIRU</name>
<gene>
    <name evidence="1" type="ORF">H103_02521</name>
</gene>
<evidence type="ECO:0000313" key="1">
    <source>
        <dbReference type="EMBL" id="EZF54853.1"/>
    </source>
</evidence>
<proteinExistence type="predicted"/>
<reference evidence="1" key="1">
    <citation type="submission" date="2014-02" db="EMBL/GenBank/DDBJ databases">
        <title>The Genome Sequence of Trichophyton rubrum (morphotype fischeri) CBS 288.86.</title>
        <authorList>
            <consortium name="The Broad Institute Genomics Platform"/>
            <person name="Cuomo C.A."/>
            <person name="White T.C."/>
            <person name="Graser Y."/>
            <person name="Martinez-Rossi N."/>
            <person name="Heitman J."/>
            <person name="Young S.K."/>
            <person name="Zeng Q."/>
            <person name="Gargeya S."/>
            <person name="Abouelleil A."/>
            <person name="Alvarado L."/>
            <person name="Chapman S.B."/>
            <person name="Gainer-Dewar J."/>
            <person name="Goldberg J."/>
            <person name="Griggs A."/>
            <person name="Gujja S."/>
            <person name="Hansen M."/>
            <person name="Howarth C."/>
            <person name="Imamovic A."/>
            <person name="Larimer J."/>
            <person name="Martinez D."/>
            <person name="Murphy C."/>
            <person name="Pearson M.D."/>
            <person name="Persinoti G."/>
            <person name="Poon T."/>
            <person name="Priest M."/>
            <person name="Roberts A.D."/>
            <person name="Saif S."/>
            <person name="Shea T.D."/>
            <person name="Sykes S.N."/>
            <person name="Wortman J."/>
            <person name="Nusbaum C."/>
            <person name="Birren B."/>
        </authorList>
    </citation>
    <scope>NUCLEOTIDE SEQUENCE [LARGE SCALE GENOMIC DNA]</scope>
    <source>
        <strain evidence="1">CBS 288.86</strain>
    </source>
</reference>
<dbReference type="EMBL" id="KK207773">
    <property type="protein sequence ID" value="EZF54853.1"/>
    <property type="molecule type" value="Genomic_DNA"/>
</dbReference>
<dbReference type="Proteomes" id="UP000023758">
    <property type="component" value="Unassembled WGS sequence"/>
</dbReference>
<accession>A0A022W9U4</accession>
<sequence length="104" mass="11519">MASTKFRIAGSRLTSEVECLFGMSPVRYKPAVSLHVAKYHEAWRRNTGYLNVVIPSAFSLVGSKIFRTISSLLALPLIGSQLVSPYCISSHKLRVTTPTHLARE</sequence>
<protein>
    <submittedName>
        <fullName evidence="1">Uncharacterized protein</fullName>
    </submittedName>
</protein>
<dbReference type="AlphaFoldDB" id="A0A022W9U4"/>
<dbReference type="HOGENOM" id="CLU_2251979_0_0_1"/>
<organism evidence="1">
    <name type="scientific">Trichophyton rubrum CBS 288.86</name>
    <dbReference type="NCBI Taxonomy" id="1215330"/>
    <lineage>
        <taxon>Eukaryota</taxon>
        <taxon>Fungi</taxon>
        <taxon>Dikarya</taxon>
        <taxon>Ascomycota</taxon>
        <taxon>Pezizomycotina</taxon>
        <taxon>Eurotiomycetes</taxon>
        <taxon>Eurotiomycetidae</taxon>
        <taxon>Onygenales</taxon>
        <taxon>Arthrodermataceae</taxon>
        <taxon>Trichophyton</taxon>
    </lineage>
</organism>